<name>A0ACB9QEF1_9MYRT</name>
<keyword evidence="2" id="KW-1185">Reference proteome</keyword>
<reference evidence="2" key="1">
    <citation type="journal article" date="2023" name="Front. Plant Sci.">
        <title>Chromosomal-level genome assembly of Melastoma candidum provides insights into trichome evolution.</title>
        <authorList>
            <person name="Zhong Y."/>
            <person name="Wu W."/>
            <person name="Sun C."/>
            <person name="Zou P."/>
            <person name="Liu Y."/>
            <person name="Dai S."/>
            <person name="Zhou R."/>
        </authorList>
    </citation>
    <scope>NUCLEOTIDE SEQUENCE [LARGE SCALE GENOMIC DNA]</scope>
</reference>
<dbReference type="Proteomes" id="UP001057402">
    <property type="component" value="Chromosome 6"/>
</dbReference>
<protein>
    <submittedName>
        <fullName evidence="1">Uncharacterized protein</fullName>
    </submittedName>
</protein>
<accession>A0ACB9QEF1</accession>
<evidence type="ECO:0000313" key="2">
    <source>
        <dbReference type="Proteomes" id="UP001057402"/>
    </source>
</evidence>
<organism evidence="1 2">
    <name type="scientific">Melastoma candidum</name>
    <dbReference type="NCBI Taxonomy" id="119954"/>
    <lineage>
        <taxon>Eukaryota</taxon>
        <taxon>Viridiplantae</taxon>
        <taxon>Streptophyta</taxon>
        <taxon>Embryophyta</taxon>
        <taxon>Tracheophyta</taxon>
        <taxon>Spermatophyta</taxon>
        <taxon>Magnoliopsida</taxon>
        <taxon>eudicotyledons</taxon>
        <taxon>Gunneridae</taxon>
        <taxon>Pentapetalae</taxon>
        <taxon>rosids</taxon>
        <taxon>malvids</taxon>
        <taxon>Myrtales</taxon>
        <taxon>Melastomataceae</taxon>
        <taxon>Melastomatoideae</taxon>
        <taxon>Melastomateae</taxon>
        <taxon>Melastoma</taxon>
    </lineage>
</organism>
<gene>
    <name evidence="1" type="ORF">MLD38_019958</name>
</gene>
<evidence type="ECO:0000313" key="1">
    <source>
        <dbReference type="EMBL" id="KAI4363787.1"/>
    </source>
</evidence>
<comment type="caution">
    <text evidence="1">The sequence shown here is derived from an EMBL/GenBank/DDBJ whole genome shotgun (WGS) entry which is preliminary data.</text>
</comment>
<proteinExistence type="predicted"/>
<dbReference type="EMBL" id="CM042885">
    <property type="protein sequence ID" value="KAI4363787.1"/>
    <property type="molecule type" value="Genomic_DNA"/>
</dbReference>
<sequence>MARLASSSPLYEKVSLKNDGKRAVEFFILLLLASLLVYRLLNLDGCGFVWAVAMACESWFTFIWILTFSTKWNPIAYRTYPHLLSLREEREFPPIDMFVTTADPALEPPFITVNTVLSLLALDYPADKLACYVSDDGCSPLTYYSLREASEFAKSWVPFSKKYRVQTRAPFRYFPDQDSKVESSSEEFRRAYHAVKEEYEKMCQKIAAAGQKTSPCDLTGDFAEFSNIDRRDHPTIIKIIREDKDGCDPDGIPRLVYISREKSPKYHHNYKAGAMNVLTRVSGLLTNAPYMLNVDCDMFANNPQIVLHALCLFLGTESEVDCAFVQCPQKFYDGLEDDPFGNQMVVLYEFMGRGIVGLQGPFYGGTGCFHRRKVIYGAWPDDSCNRTSLKPIGKGKDMDMEELVKGFGSSKELVRSASYALEGRMEPVSLKGLSAFFEAAHQVASCAYEDDTEWGKEIGWMYGSTTEDVLTGLNIHRKGWRSVYSTPDPPAFLGCAPNGGPAAMTQMKRWATGLLEILVSRKSPVYATLFGKLQFRMCLAYVWLLVWALRSIPEITYALLPAYCIITNSHFLPKVNEPAMVIPTLIFVTYNIFTLFEYFQVGLSVRAWWNNHRMQRVTSACAWSFGVLGVVLKILGVSQTVFEVTRKDSSAPGEGEKVPDGKFTFDNSPLFIPGTTLVLVELTALVMMVLGLRPQAHGGSGTGIGEVICAVWVLLCFSIFVRGLLEKKGGIPLPTVFKSAALATLFVHFSIFTSRA</sequence>